<evidence type="ECO:0000256" key="15">
    <source>
        <dbReference type="PIRSR" id="PIRSR016573-2"/>
    </source>
</evidence>
<keyword evidence="19" id="KW-1185">Reference proteome</keyword>
<feature type="chain" id="PRO_5016488650" description="Extracellular small neutral protease" evidence="13">
    <location>
        <begin position="30"/>
        <end position="230"/>
    </location>
</feature>
<name>A0A367EBD2_9ACTN</name>
<evidence type="ECO:0000313" key="18">
    <source>
        <dbReference type="EMBL" id="RCG14647.1"/>
    </source>
</evidence>
<sequence>MRLRTSVLSAAIGLGTTVALGLGAVPATASDAGTADSHAPAAATSHTEAGSVQGYTGESDRQNQEFFKFIVKEALKKQGEKPGFQQVTVKYDASGAPSFRSQIANSAAVWNSAVQNVQLAEGSGASFDYREGDDPRGSYASTDGHGSGYIFLDYAQNQQYDSNRVVAHETGHVLGLPDHYEGPCDELMSGGGPGPSCTNDQPNATERAQVEQLWANGVAEVMFEKAAMLR</sequence>
<comment type="cofactor">
    <cofactor evidence="15">
        <name>Zn(2+)</name>
        <dbReference type="ChEBI" id="CHEBI:29105"/>
    </cofactor>
    <text evidence="15">Binds 1 zinc ion per subunit.</text>
</comment>
<keyword evidence="7 13" id="KW-0645">Protease</keyword>
<feature type="binding site" evidence="15">
    <location>
        <position position="178"/>
    </location>
    <ligand>
        <name>Zn(2+)</name>
        <dbReference type="ChEBI" id="CHEBI:29105"/>
        <note>catalytic</note>
    </ligand>
</feature>
<evidence type="ECO:0000256" key="9">
    <source>
        <dbReference type="ARBA" id="ARBA00022801"/>
    </source>
</evidence>
<proteinExistence type="inferred from homology"/>
<evidence type="ECO:0000256" key="14">
    <source>
        <dbReference type="PIRSR" id="PIRSR016573-1"/>
    </source>
</evidence>
<keyword evidence="8 13" id="KW-0479">Metal-binding</keyword>
<dbReference type="InterPro" id="IPR024079">
    <property type="entry name" value="MetalloPept_cat_dom_sf"/>
</dbReference>
<dbReference type="OrthoDB" id="5243084at2"/>
<organism evidence="18 19">
    <name type="scientific">Streptomyces reniochalinae</name>
    <dbReference type="NCBI Taxonomy" id="2250578"/>
    <lineage>
        <taxon>Bacteria</taxon>
        <taxon>Bacillati</taxon>
        <taxon>Actinomycetota</taxon>
        <taxon>Actinomycetes</taxon>
        <taxon>Kitasatosporales</taxon>
        <taxon>Streptomycetaceae</taxon>
        <taxon>Streptomyces</taxon>
    </lineage>
</organism>
<evidence type="ECO:0000256" key="11">
    <source>
        <dbReference type="ARBA" id="ARBA00023049"/>
    </source>
</evidence>
<keyword evidence="12" id="KW-1015">Disulfide bond</keyword>
<evidence type="ECO:0000256" key="2">
    <source>
        <dbReference type="ARBA" id="ARBA00004613"/>
    </source>
</evidence>
<evidence type="ECO:0000256" key="12">
    <source>
        <dbReference type="ARBA" id="ARBA00023157"/>
    </source>
</evidence>
<dbReference type="AlphaFoldDB" id="A0A367EBD2"/>
<accession>A0A367EBD2</accession>
<dbReference type="PRINTS" id="PR00787">
    <property type="entry name" value="NEUTRALPTASE"/>
</dbReference>
<feature type="disulfide bond" evidence="16">
    <location>
        <begin position="184"/>
        <end position="197"/>
    </location>
</feature>
<keyword evidence="11 13" id="KW-0482">Metalloprotease</keyword>
<feature type="compositionally biased region" description="Polar residues" evidence="17">
    <location>
        <begin position="44"/>
        <end position="56"/>
    </location>
</feature>
<dbReference type="EMBL" id="QOIM01000042">
    <property type="protein sequence ID" value="RCG14647.1"/>
    <property type="molecule type" value="Genomic_DNA"/>
</dbReference>
<reference evidence="18 19" key="1">
    <citation type="submission" date="2018-06" db="EMBL/GenBank/DDBJ databases">
        <title>Streptomyces reniochalinae sp. nov. and Streptomyces diacarnus sp. nov. from marine sponges.</title>
        <authorList>
            <person name="Li L."/>
        </authorList>
    </citation>
    <scope>NUCLEOTIDE SEQUENCE [LARGE SCALE GENOMIC DNA]</scope>
    <source>
        <strain evidence="18 19">LHW50302</strain>
    </source>
</reference>
<dbReference type="NCBIfam" id="NF033628">
    <property type="entry name" value="snapalysin"/>
    <property type="match status" value="1"/>
</dbReference>
<gene>
    <name evidence="18" type="primary">snpA</name>
    <name evidence="18" type="ORF">DQ392_26360</name>
</gene>
<evidence type="ECO:0000256" key="6">
    <source>
        <dbReference type="ARBA" id="ARBA00022525"/>
    </source>
</evidence>
<evidence type="ECO:0000256" key="7">
    <source>
        <dbReference type="ARBA" id="ARBA00022670"/>
    </source>
</evidence>
<comment type="similarity">
    <text evidence="3 13">Belongs to the peptidase M7 family.</text>
</comment>
<evidence type="ECO:0000256" key="1">
    <source>
        <dbReference type="ARBA" id="ARBA00000612"/>
    </source>
</evidence>
<keyword evidence="13" id="KW-0732">Signal</keyword>
<evidence type="ECO:0000256" key="4">
    <source>
        <dbReference type="ARBA" id="ARBA00012325"/>
    </source>
</evidence>
<evidence type="ECO:0000256" key="16">
    <source>
        <dbReference type="PIRSR" id="PIRSR016573-3"/>
    </source>
</evidence>
<evidence type="ECO:0000256" key="10">
    <source>
        <dbReference type="ARBA" id="ARBA00022833"/>
    </source>
</evidence>
<protein>
    <recommendedName>
        <fullName evidence="5 13">Extracellular small neutral protease</fullName>
        <ecNumber evidence="4 13">3.4.24.77</ecNumber>
    </recommendedName>
</protein>
<evidence type="ECO:0000256" key="5">
    <source>
        <dbReference type="ARBA" id="ARBA00019129"/>
    </source>
</evidence>
<feature type="binding site" evidence="15">
    <location>
        <position position="168"/>
    </location>
    <ligand>
        <name>Zn(2+)</name>
        <dbReference type="ChEBI" id="CHEBI:29105"/>
        <note>catalytic</note>
    </ligand>
</feature>
<evidence type="ECO:0000256" key="3">
    <source>
        <dbReference type="ARBA" id="ARBA00006571"/>
    </source>
</evidence>
<keyword evidence="10 13" id="KW-0862">Zinc</keyword>
<feature type="binding site" evidence="15">
    <location>
        <position position="161"/>
    </location>
    <ligand>
        <name>Ca(2+)</name>
        <dbReference type="ChEBI" id="CHEBI:29108"/>
    </ligand>
</feature>
<dbReference type="Gene3D" id="3.40.390.10">
    <property type="entry name" value="Collagenase (Catalytic Domain)"/>
    <property type="match status" value="1"/>
</dbReference>
<evidence type="ECO:0000256" key="13">
    <source>
        <dbReference type="PIRNR" id="PIRNR016573"/>
    </source>
</evidence>
<keyword evidence="6 13" id="KW-0964">Secreted</keyword>
<comment type="cofactor">
    <cofactor evidence="15">
        <name>Ca(2+)</name>
        <dbReference type="ChEBI" id="CHEBI:29108"/>
    </cofactor>
    <text evidence="15">Binds 1 Ca(2+) ion per subunit.</text>
</comment>
<dbReference type="InterPro" id="IPR000013">
    <property type="entry name" value="Peptidase_M7"/>
</dbReference>
<comment type="catalytic activity">
    <reaction evidence="1 13">
        <text>Hydrolyzes proteins with a preference for Tyr or Phe in the P1' position. Has no action on amino-acid p-nitroanilides.</text>
        <dbReference type="EC" id="3.4.24.77"/>
    </reaction>
</comment>
<dbReference type="GO" id="GO:0005576">
    <property type="term" value="C:extracellular region"/>
    <property type="evidence" value="ECO:0007669"/>
    <property type="project" value="UniProtKB-SubCell"/>
</dbReference>
<dbReference type="PIRSF" id="PIRSF016573">
    <property type="entry name" value="Peptidase_M7"/>
    <property type="match status" value="1"/>
</dbReference>
<dbReference type="GO" id="GO:0006508">
    <property type="term" value="P:proteolysis"/>
    <property type="evidence" value="ECO:0007669"/>
    <property type="project" value="UniProtKB-KW"/>
</dbReference>
<dbReference type="GO" id="GO:0008270">
    <property type="term" value="F:zinc ion binding"/>
    <property type="evidence" value="ECO:0007669"/>
    <property type="project" value="UniProtKB-UniRule"/>
</dbReference>
<keyword evidence="15" id="KW-0106">Calcium</keyword>
<feature type="signal peptide" evidence="13">
    <location>
        <begin position="1"/>
        <end position="29"/>
    </location>
</feature>
<keyword evidence="9 13" id="KW-0378">Hydrolase</keyword>
<dbReference type="SUPFAM" id="SSF55486">
    <property type="entry name" value="Metalloproteases ('zincins'), catalytic domain"/>
    <property type="match status" value="1"/>
</dbReference>
<feature type="active site" evidence="14">
    <location>
        <position position="169"/>
    </location>
</feature>
<dbReference type="RefSeq" id="WP_114018213.1">
    <property type="nucleotide sequence ID" value="NZ_QOIM01000042.1"/>
</dbReference>
<comment type="subcellular location">
    <subcellularLocation>
        <location evidence="2 13">Secreted</location>
    </subcellularLocation>
</comment>
<dbReference type="EC" id="3.4.24.77" evidence="4 13"/>
<dbReference type="Pfam" id="PF02031">
    <property type="entry name" value="Peptidase_M7"/>
    <property type="match status" value="1"/>
</dbReference>
<evidence type="ECO:0000256" key="8">
    <source>
        <dbReference type="ARBA" id="ARBA00022723"/>
    </source>
</evidence>
<evidence type="ECO:0000313" key="19">
    <source>
        <dbReference type="Proteomes" id="UP000253507"/>
    </source>
</evidence>
<dbReference type="Proteomes" id="UP000253507">
    <property type="component" value="Unassembled WGS sequence"/>
</dbReference>
<dbReference type="GO" id="GO:0004222">
    <property type="term" value="F:metalloendopeptidase activity"/>
    <property type="evidence" value="ECO:0007669"/>
    <property type="project" value="UniProtKB-UniRule"/>
</dbReference>
<evidence type="ECO:0000256" key="17">
    <source>
        <dbReference type="SAM" id="MobiDB-lite"/>
    </source>
</evidence>
<comment type="caution">
    <text evidence="18">The sequence shown here is derived from an EMBL/GenBank/DDBJ whole genome shotgun (WGS) entry which is preliminary data.</text>
</comment>
<feature type="binding site" evidence="15">
    <location>
        <position position="172"/>
    </location>
    <ligand>
        <name>Zn(2+)</name>
        <dbReference type="ChEBI" id="CHEBI:29105"/>
        <note>catalytic</note>
    </ligand>
</feature>
<feature type="region of interest" description="Disordered" evidence="17">
    <location>
        <begin position="29"/>
        <end position="57"/>
    </location>
</feature>